<name>A0AAD3P8V6_NEPGR</name>
<keyword evidence="1" id="KW-0406">Ion transport</keyword>
<keyword evidence="3" id="KW-1185">Reference proteome</keyword>
<dbReference type="PANTHER" id="PTHR13822:SF7">
    <property type="entry name" value="ATP SYNTHASE SUBUNIT DELTA, MITOCHONDRIAL"/>
    <property type="match status" value="1"/>
</dbReference>
<comment type="caution">
    <text evidence="2">The sequence shown here is derived from an EMBL/GenBank/DDBJ whole genome shotgun (WGS) entry which is preliminary data.</text>
</comment>
<organism evidence="2 3">
    <name type="scientific">Nepenthes gracilis</name>
    <name type="common">Slender pitcher plant</name>
    <dbReference type="NCBI Taxonomy" id="150966"/>
    <lineage>
        <taxon>Eukaryota</taxon>
        <taxon>Viridiplantae</taxon>
        <taxon>Streptophyta</taxon>
        <taxon>Embryophyta</taxon>
        <taxon>Tracheophyta</taxon>
        <taxon>Spermatophyta</taxon>
        <taxon>Magnoliopsida</taxon>
        <taxon>eudicotyledons</taxon>
        <taxon>Gunneridae</taxon>
        <taxon>Pentapetalae</taxon>
        <taxon>Caryophyllales</taxon>
        <taxon>Nepenthaceae</taxon>
        <taxon>Nepenthes</taxon>
    </lineage>
</organism>
<dbReference type="AlphaFoldDB" id="A0AAD3P8V6"/>
<dbReference type="GO" id="GO:0045259">
    <property type="term" value="C:proton-transporting ATP synthase complex"/>
    <property type="evidence" value="ECO:0007669"/>
    <property type="project" value="InterPro"/>
</dbReference>
<gene>
    <name evidence="2" type="ORF">Nepgr_002492</name>
</gene>
<proteinExistence type="predicted"/>
<reference evidence="2" key="1">
    <citation type="submission" date="2023-05" db="EMBL/GenBank/DDBJ databases">
        <title>Nepenthes gracilis genome sequencing.</title>
        <authorList>
            <person name="Fukushima K."/>
        </authorList>
    </citation>
    <scope>NUCLEOTIDE SEQUENCE</scope>
    <source>
        <strain evidence="2">SING2019-196</strain>
    </source>
</reference>
<dbReference type="PANTHER" id="PTHR13822">
    <property type="entry name" value="ATP SYNTHASE DELTA/EPSILON CHAIN"/>
    <property type="match status" value="1"/>
</dbReference>
<accession>A0AAD3P8V6</accession>
<dbReference type="EMBL" id="BSYO01000002">
    <property type="protein sequence ID" value="GMH00653.1"/>
    <property type="molecule type" value="Genomic_DNA"/>
</dbReference>
<sequence>MLRKAARLFSRPTVTVVASPRSRPLSTELQATTMADQMFVEAWRRVVPNIDPPKTPLSFMKPRPPVPPSIPSKLTVNFYLPYSSELSRKEVDMVIVPATTGQMVEAVPVDRIDSSLVQKGAMEFTQKLSSASTDYEKAEAQIGVDVYSALNSALLG</sequence>
<keyword evidence="1" id="KW-0813">Transport</keyword>
<keyword evidence="1" id="KW-0375">Hydrogen ion transport</keyword>
<evidence type="ECO:0000313" key="2">
    <source>
        <dbReference type="EMBL" id="GMH00653.1"/>
    </source>
</evidence>
<evidence type="ECO:0000313" key="3">
    <source>
        <dbReference type="Proteomes" id="UP001279734"/>
    </source>
</evidence>
<dbReference type="Gene3D" id="1.20.5.440">
    <property type="entry name" value="ATP synthase delta/epsilon subunit, C-terminal domain"/>
    <property type="match status" value="1"/>
</dbReference>
<dbReference type="Proteomes" id="UP001279734">
    <property type="component" value="Unassembled WGS sequence"/>
</dbReference>
<evidence type="ECO:0000256" key="1">
    <source>
        <dbReference type="ARBA" id="ARBA00022781"/>
    </source>
</evidence>
<dbReference type="InterPro" id="IPR001469">
    <property type="entry name" value="ATP_synth_F1_dsu/esu"/>
</dbReference>
<dbReference type="GO" id="GO:0046933">
    <property type="term" value="F:proton-transporting ATP synthase activity, rotational mechanism"/>
    <property type="evidence" value="ECO:0007669"/>
    <property type="project" value="InterPro"/>
</dbReference>
<protein>
    <submittedName>
        <fullName evidence="2">Uncharacterized protein</fullName>
    </submittedName>
</protein>